<dbReference type="SUPFAM" id="SSF103088">
    <property type="entry name" value="OmpA-like"/>
    <property type="match status" value="1"/>
</dbReference>
<dbReference type="KEGG" id="ppai:E1956_01530"/>
<dbReference type="GO" id="GO:0005886">
    <property type="term" value="C:plasma membrane"/>
    <property type="evidence" value="ECO:0007669"/>
    <property type="project" value="UniProtKB-SubCell"/>
</dbReference>
<feature type="domain" description="Cytochrome oxidase subunit II transmembrane region profile" evidence="25">
    <location>
        <begin position="40"/>
        <end position="135"/>
    </location>
</feature>
<keyword evidence="9" id="KW-1278">Translocase</keyword>
<dbReference type="OrthoDB" id="9781261at2"/>
<comment type="cofactor">
    <cofactor evidence="20">
        <name>Cu cation</name>
        <dbReference type="ChEBI" id="CHEBI:23378"/>
    </cofactor>
    <text evidence="20">Binds a copper A center.</text>
</comment>
<feature type="signal peptide" evidence="23">
    <location>
        <begin position="1"/>
        <end position="33"/>
    </location>
</feature>
<evidence type="ECO:0000256" key="1">
    <source>
        <dbReference type="ARBA" id="ARBA00004141"/>
    </source>
</evidence>
<comment type="function">
    <text evidence="15 20">Subunits I and II form the functional core of the enzyme complex. Electrons originating in cytochrome c are transferred via heme a and Cu(A) to the binuclear center formed by heme a3 and Cu(B).</text>
</comment>
<proteinExistence type="inferred from homology"/>
<dbReference type="EC" id="7.1.1.9" evidence="20"/>
<evidence type="ECO:0000256" key="18">
    <source>
        <dbReference type="PROSITE-ProRule" id="PRU00473"/>
    </source>
</evidence>
<keyword evidence="12 17" id="KW-0408">Iron</keyword>
<dbReference type="EMBL" id="CP038148">
    <property type="protein sequence ID" value="QBQ95986.1"/>
    <property type="molecule type" value="Genomic_DNA"/>
</dbReference>
<organism evidence="28 29">
    <name type="scientific">Paraburkholderia pallida</name>
    <dbReference type="NCBI Taxonomy" id="2547399"/>
    <lineage>
        <taxon>Bacteria</taxon>
        <taxon>Pseudomonadati</taxon>
        <taxon>Pseudomonadota</taxon>
        <taxon>Betaproteobacteria</taxon>
        <taxon>Burkholderiales</taxon>
        <taxon>Burkholderiaceae</taxon>
        <taxon>Paraburkholderia</taxon>
    </lineage>
</organism>
<evidence type="ECO:0000256" key="16">
    <source>
        <dbReference type="ARBA" id="ARBA00047816"/>
    </source>
</evidence>
<feature type="region of interest" description="Disordered" evidence="21">
    <location>
        <begin position="535"/>
        <end position="554"/>
    </location>
</feature>
<dbReference type="PRINTS" id="PR01166">
    <property type="entry name" value="CYCOXIDASEII"/>
</dbReference>
<evidence type="ECO:0000256" key="20">
    <source>
        <dbReference type="RuleBase" id="RU004024"/>
    </source>
</evidence>
<dbReference type="InterPro" id="IPR002429">
    <property type="entry name" value="CcO_II-like_C"/>
</dbReference>
<evidence type="ECO:0000256" key="15">
    <source>
        <dbReference type="ARBA" id="ARBA00024688"/>
    </source>
</evidence>
<protein>
    <recommendedName>
        <fullName evidence="20">Cytochrome c oxidase subunit 2</fullName>
        <ecNumber evidence="20">7.1.1.9</ecNumber>
    </recommendedName>
</protein>
<dbReference type="GO" id="GO:0042597">
    <property type="term" value="C:periplasmic space"/>
    <property type="evidence" value="ECO:0007669"/>
    <property type="project" value="UniProtKB-SubCell"/>
</dbReference>
<keyword evidence="6 19" id="KW-0679">Respiratory chain</keyword>
<dbReference type="InterPro" id="IPR036737">
    <property type="entry name" value="OmpA-like_sf"/>
</dbReference>
<evidence type="ECO:0000256" key="10">
    <source>
        <dbReference type="ARBA" id="ARBA00022982"/>
    </source>
</evidence>
<feature type="compositionally biased region" description="Basic and acidic residues" evidence="21">
    <location>
        <begin position="390"/>
        <end position="399"/>
    </location>
</feature>
<dbReference type="InterPro" id="IPR006664">
    <property type="entry name" value="OMP_bac"/>
</dbReference>
<dbReference type="InterPro" id="IPR045187">
    <property type="entry name" value="CcO_II"/>
</dbReference>
<dbReference type="Gene3D" id="3.30.1330.60">
    <property type="entry name" value="OmpA-like domain"/>
    <property type="match status" value="1"/>
</dbReference>
<keyword evidence="14 18" id="KW-0472">Membrane</keyword>
<evidence type="ECO:0000256" key="11">
    <source>
        <dbReference type="ARBA" id="ARBA00022989"/>
    </source>
</evidence>
<keyword evidence="13 20" id="KW-0186">Copper</keyword>
<comment type="subcellular location">
    <subcellularLocation>
        <location evidence="19">Cell membrane</location>
        <topology evidence="19">Multi-pass membrane protein</topology>
    </subcellularLocation>
    <subcellularLocation>
        <location evidence="1">Membrane</location>
        <topology evidence="1">Multi-pass membrane protein</topology>
    </subcellularLocation>
    <subcellularLocation>
        <location evidence="2">Periplasm</location>
    </subcellularLocation>
</comment>
<sequence>MEIMGKEAMKTIKRALQGVLACSGLLVAGAALAVGDSPGGPAVNEINFQPPVTRIAEELYNLHMMMLLLCTVIFIGVFGVMFYSIYAHRKSKGHKAAHFHESTTVEIIWTIVPFIIVVLMALPATKAVVAMKDTTNADLTVKVTGYQWKWGYDYVKGPGEGISFLSTLTTPRAEVNGQAPITDTYLQEVDNPLVVPVNKKIRIITTANDVVHSWYVPAFGVKQDAIPGFVRDTWFKAEKVGTYRGFCTELCGKEHAFMPVVVEVLSDDDYAKWVDTQKAKMAAANDDPNKTYTLVELKERGEKVYTSNCAVCHQPNGKGAGAFPALDGSKIANGPIAEHVSIVLHGKAAMPSWAPTLNDVEIASVITYERNAWGNHTGDVLQPRQVTDARNGKMPEGGDHTAGAGAAPASGADQAGAASDTSAAAPAAASGAEQASGAAQSTAAAAPAAAALPASIYFEVGKSTLPADAKDAIQAAADYAKAHPDAKFELSGFTDASGKADANAELAKHRAQAVRDALKAAGIAEDHIILKKPETVTGGADAKEARRVEISPAA</sequence>
<dbReference type="AlphaFoldDB" id="A0A4P7CN71"/>
<evidence type="ECO:0000259" key="26">
    <source>
        <dbReference type="PROSITE" id="PS51007"/>
    </source>
</evidence>
<evidence type="ECO:0000256" key="14">
    <source>
        <dbReference type="ARBA" id="ARBA00023136"/>
    </source>
</evidence>
<name>A0A4P7CN71_9BURK</name>
<comment type="catalytic activity">
    <reaction evidence="16 20">
        <text>4 Fe(II)-[cytochrome c] + O2 + 8 H(+)(in) = 4 Fe(III)-[cytochrome c] + 2 H2O + 4 H(+)(out)</text>
        <dbReference type="Rhea" id="RHEA:11436"/>
        <dbReference type="Rhea" id="RHEA-COMP:10350"/>
        <dbReference type="Rhea" id="RHEA-COMP:14399"/>
        <dbReference type="ChEBI" id="CHEBI:15377"/>
        <dbReference type="ChEBI" id="CHEBI:15378"/>
        <dbReference type="ChEBI" id="CHEBI:15379"/>
        <dbReference type="ChEBI" id="CHEBI:29033"/>
        <dbReference type="ChEBI" id="CHEBI:29034"/>
        <dbReference type="EC" id="7.1.1.9"/>
    </reaction>
</comment>
<dbReference type="GO" id="GO:0042773">
    <property type="term" value="P:ATP synthesis coupled electron transport"/>
    <property type="evidence" value="ECO:0007669"/>
    <property type="project" value="TreeGrafter"/>
</dbReference>
<keyword evidence="29" id="KW-1185">Reference proteome</keyword>
<feature type="domain" description="Cytochrome oxidase subunit II copper A binding" evidence="24">
    <location>
        <begin position="136"/>
        <end position="276"/>
    </location>
</feature>
<dbReference type="InterPro" id="IPR011759">
    <property type="entry name" value="Cyt_c_oxidase_su2_TM_dom"/>
</dbReference>
<dbReference type="GO" id="GO:0005507">
    <property type="term" value="F:copper ion binding"/>
    <property type="evidence" value="ECO:0007669"/>
    <property type="project" value="InterPro"/>
</dbReference>
<dbReference type="InterPro" id="IPR036909">
    <property type="entry name" value="Cyt_c-like_dom_sf"/>
</dbReference>
<dbReference type="PROSITE" id="PS50999">
    <property type="entry name" value="COX2_TM"/>
    <property type="match status" value="1"/>
</dbReference>
<evidence type="ECO:0000256" key="9">
    <source>
        <dbReference type="ARBA" id="ARBA00022967"/>
    </source>
</evidence>
<dbReference type="NCBIfam" id="TIGR02866">
    <property type="entry name" value="CoxB"/>
    <property type="match status" value="1"/>
</dbReference>
<dbReference type="PROSITE" id="PS51007">
    <property type="entry name" value="CYTC"/>
    <property type="match status" value="1"/>
</dbReference>
<dbReference type="InterPro" id="IPR014222">
    <property type="entry name" value="Cyt_c_oxidase_su2"/>
</dbReference>
<dbReference type="PANTHER" id="PTHR22888">
    <property type="entry name" value="CYTOCHROME C OXIDASE, SUBUNIT II"/>
    <property type="match status" value="1"/>
</dbReference>
<keyword evidence="28" id="KW-0560">Oxidoreductase</keyword>
<comment type="similarity">
    <text evidence="3 19">Belongs to the cytochrome c oxidase subunit 2 family.</text>
</comment>
<dbReference type="InterPro" id="IPR001505">
    <property type="entry name" value="Copper_CuA"/>
</dbReference>
<evidence type="ECO:0000256" key="22">
    <source>
        <dbReference type="SAM" id="Phobius"/>
    </source>
</evidence>
<keyword evidence="4 19" id="KW-0813">Transport</keyword>
<dbReference type="CDD" id="cd07185">
    <property type="entry name" value="OmpA_C-like"/>
    <property type="match status" value="1"/>
</dbReference>
<keyword evidence="23" id="KW-0732">Signal</keyword>
<dbReference type="InterPro" id="IPR006665">
    <property type="entry name" value="OmpA-like"/>
</dbReference>
<evidence type="ECO:0000256" key="12">
    <source>
        <dbReference type="ARBA" id="ARBA00023004"/>
    </source>
</evidence>
<evidence type="ECO:0000256" key="17">
    <source>
        <dbReference type="PROSITE-ProRule" id="PRU00433"/>
    </source>
</evidence>
<feature type="domain" description="OmpA-like" evidence="27">
    <location>
        <begin position="445"/>
        <end position="554"/>
    </location>
</feature>
<evidence type="ECO:0000256" key="23">
    <source>
        <dbReference type="SAM" id="SignalP"/>
    </source>
</evidence>
<dbReference type="PANTHER" id="PTHR22888:SF9">
    <property type="entry name" value="CYTOCHROME C OXIDASE SUBUNIT 2"/>
    <property type="match status" value="1"/>
</dbReference>
<dbReference type="PRINTS" id="PR01021">
    <property type="entry name" value="OMPADOMAIN"/>
</dbReference>
<dbReference type="Gene3D" id="2.60.40.420">
    <property type="entry name" value="Cupredoxins - blue copper proteins"/>
    <property type="match status" value="1"/>
</dbReference>
<dbReference type="Pfam" id="PF13442">
    <property type="entry name" value="Cytochrome_CBB3"/>
    <property type="match status" value="1"/>
</dbReference>
<evidence type="ECO:0000256" key="7">
    <source>
        <dbReference type="ARBA" id="ARBA00022692"/>
    </source>
</evidence>
<evidence type="ECO:0000313" key="28">
    <source>
        <dbReference type="EMBL" id="QBQ95986.1"/>
    </source>
</evidence>
<dbReference type="RefSeq" id="WP_134746808.1">
    <property type="nucleotide sequence ID" value="NZ_CP038148.1"/>
</dbReference>
<dbReference type="PROSITE" id="PS00078">
    <property type="entry name" value="COX2"/>
    <property type="match status" value="1"/>
</dbReference>
<keyword evidence="5 17" id="KW-0349">Heme</keyword>
<dbReference type="InterPro" id="IPR036257">
    <property type="entry name" value="Cyt_c_oxidase_su2_TM_sf"/>
</dbReference>
<evidence type="ECO:0000256" key="4">
    <source>
        <dbReference type="ARBA" id="ARBA00022448"/>
    </source>
</evidence>
<feature type="chain" id="PRO_5020901228" description="Cytochrome c oxidase subunit 2" evidence="23">
    <location>
        <begin position="34"/>
        <end position="554"/>
    </location>
</feature>
<evidence type="ECO:0000256" key="6">
    <source>
        <dbReference type="ARBA" id="ARBA00022660"/>
    </source>
</evidence>
<feature type="region of interest" description="Disordered" evidence="21">
    <location>
        <begin position="389"/>
        <end position="420"/>
    </location>
</feature>
<reference evidence="28 29" key="1">
    <citation type="submission" date="2019-03" db="EMBL/GenBank/DDBJ databases">
        <title>Paraburkholderia sp. 7MH5, isolated from subtropical forest soil.</title>
        <authorList>
            <person name="Gao Z.-H."/>
            <person name="Qiu L.-H."/>
        </authorList>
    </citation>
    <scope>NUCLEOTIDE SEQUENCE [LARGE SCALE GENOMIC DNA]</scope>
    <source>
        <strain evidence="28 29">7MH5</strain>
    </source>
</reference>
<dbReference type="SUPFAM" id="SSF49503">
    <property type="entry name" value="Cupredoxins"/>
    <property type="match status" value="1"/>
</dbReference>
<dbReference type="PROSITE" id="PS51123">
    <property type="entry name" value="OMPA_2"/>
    <property type="match status" value="1"/>
</dbReference>
<dbReference type="SUPFAM" id="SSF81464">
    <property type="entry name" value="Cytochrome c oxidase subunit II-like, transmembrane region"/>
    <property type="match status" value="1"/>
</dbReference>
<keyword evidence="8 17" id="KW-0479">Metal-binding</keyword>
<evidence type="ECO:0000313" key="29">
    <source>
        <dbReference type="Proteomes" id="UP000295727"/>
    </source>
</evidence>
<dbReference type="Proteomes" id="UP000295727">
    <property type="component" value="Chromosome 1"/>
</dbReference>
<evidence type="ECO:0000256" key="3">
    <source>
        <dbReference type="ARBA" id="ARBA00007866"/>
    </source>
</evidence>
<dbReference type="GO" id="GO:0016491">
    <property type="term" value="F:oxidoreductase activity"/>
    <property type="evidence" value="ECO:0007669"/>
    <property type="project" value="UniProtKB-KW"/>
</dbReference>
<dbReference type="InterPro" id="IPR008972">
    <property type="entry name" value="Cupredoxin"/>
</dbReference>
<dbReference type="PROSITE" id="PS50857">
    <property type="entry name" value="COX2_CUA"/>
    <property type="match status" value="1"/>
</dbReference>
<feature type="compositionally biased region" description="Low complexity" evidence="21">
    <location>
        <begin position="401"/>
        <end position="420"/>
    </location>
</feature>
<dbReference type="Pfam" id="PF00116">
    <property type="entry name" value="COX2"/>
    <property type="match status" value="1"/>
</dbReference>
<dbReference type="SUPFAM" id="SSF46626">
    <property type="entry name" value="Cytochrome c"/>
    <property type="match status" value="1"/>
</dbReference>
<evidence type="ECO:0000256" key="13">
    <source>
        <dbReference type="ARBA" id="ARBA00023008"/>
    </source>
</evidence>
<keyword evidence="11 22" id="KW-1133">Transmembrane helix</keyword>
<dbReference type="Pfam" id="PF02790">
    <property type="entry name" value="COX2_TM"/>
    <property type="match status" value="1"/>
</dbReference>
<evidence type="ECO:0000259" key="25">
    <source>
        <dbReference type="PROSITE" id="PS50999"/>
    </source>
</evidence>
<gene>
    <name evidence="28" type="primary">coxB</name>
    <name evidence="28" type="ORF">E1956_01530</name>
</gene>
<keyword evidence="10 19" id="KW-0249">Electron transport</keyword>
<feature type="compositionally biased region" description="Basic and acidic residues" evidence="21">
    <location>
        <begin position="541"/>
        <end position="554"/>
    </location>
</feature>
<dbReference type="GO" id="GO:0020037">
    <property type="term" value="F:heme binding"/>
    <property type="evidence" value="ECO:0007669"/>
    <property type="project" value="InterPro"/>
</dbReference>
<accession>A0A4P7CN71</accession>
<dbReference type="Gene3D" id="1.10.287.90">
    <property type="match status" value="1"/>
</dbReference>
<evidence type="ECO:0000256" key="19">
    <source>
        <dbReference type="RuleBase" id="RU000456"/>
    </source>
</evidence>
<feature type="transmembrane region" description="Helical" evidence="22">
    <location>
        <begin position="59"/>
        <end position="86"/>
    </location>
</feature>
<dbReference type="Gene3D" id="1.10.760.10">
    <property type="entry name" value="Cytochrome c-like domain"/>
    <property type="match status" value="1"/>
</dbReference>
<evidence type="ECO:0000259" key="24">
    <source>
        <dbReference type="PROSITE" id="PS50857"/>
    </source>
</evidence>
<evidence type="ECO:0000256" key="8">
    <source>
        <dbReference type="ARBA" id="ARBA00022723"/>
    </source>
</evidence>
<evidence type="ECO:0000256" key="5">
    <source>
        <dbReference type="ARBA" id="ARBA00022617"/>
    </source>
</evidence>
<evidence type="ECO:0000256" key="2">
    <source>
        <dbReference type="ARBA" id="ARBA00004418"/>
    </source>
</evidence>
<feature type="transmembrane region" description="Helical" evidence="22">
    <location>
        <begin position="107"/>
        <end position="125"/>
    </location>
</feature>
<dbReference type="InterPro" id="IPR009056">
    <property type="entry name" value="Cyt_c-like_dom"/>
</dbReference>
<keyword evidence="7 19" id="KW-0812">Transmembrane</keyword>
<evidence type="ECO:0000259" key="27">
    <source>
        <dbReference type="PROSITE" id="PS51123"/>
    </source>
</evidence>
<evidence type="ECO:0000256" key="21">
    <source>
        <dbReference type="SAM" id="MobiDB-lite"/>
    </source>
</evidence>
<feature type="domain" description="Cytochrome c" evidence="26">
    <location>
        <begin position="296"/>
        <end position="373"/>
    </location>
</feature>
<dbReference type="Pfam" id="PF00691">
    <property type="entry name" value="OmpA"/>
    <property type="match status" value="1"/>
</dbReference>
<dbReference type="GO" id="GO:0004129">
    <property type="term" value="F:cytochrome-c oxidase activity"/>
    <property type="evidence" value="ECO:0007669"/>
    <property type="project" value="UniProtKB-EC"/>
</dbReference>